<dbReference type="OrthoDB" id="10584101at2759"/>
<comment type="caution">
    <text evidence="2">The sequence shown here is derived from an EMBL/GenBank/DDBJ whole genome shotgun (WGS) entry which is preliminary data.</text>
</comment>
<name>A0A2P5CF46_TREOI</name>
<organism evidence="2 3">
    <name type="scientific">Trema orientale</name>
    <name type="common">Charcoal tree</name>
    <name type="synonym">Celtis orientalis</name>
    <dbReference type="NCBI Taxonomy" id="63057"/>
    <lineage>
        <taxon>Eukaryota</taxon>
        <taxon>Viridiplantae</taxon>
        <taxon>Streptophyta</taxon>
        <taxon>Embryophyta</taxon>
        <taxon>Tracheophyta</taxon>
        <taxon>Spermatophyta</taxon>
        <taxon>Magnoliopsida</taxon>
        <taxon>eudicotyledons</taxon>
        <taxon>Gunneridae</taxon>
        <taxon>Pentapetalae</taxon>
        <taxon>rosids</taxon>
        <taxon>fabids</taxon>
        <taxon>Rosales</taxon>
        <taxon>Cannabaceae</taxon>
        <taxon>Trema</taxon>
    </lineage>
</organism>
<sequence length="130" mass="15151">STNQLLPQFSPFPLLTTSSSSTLSIYIYIYLPISLSLSLSLSDPPLLRSSLICIGFCSVLVNFLSFCREKEVWEKKGKFKMWEIERTIILQMGFFFFFPGLFGCRERIVWEKKGKFKMWEIERTVILQTG</sequence>
<keyword evidence="1" id="KW-0472">Membrane</keyword>
<proteinExistence type="predicted"/>
<dbReference type="EMBL" id="JXTC01000372">
    <property type="protein sequence ID" value="PON59657.1"/>
    <property type="molecule type" value="Genomic_DNA"/>
</dbReference>
<protein>
    <submittedName>
        <fullName evidence="2">Uncharacterized protein</fullName>
    </submittedName>
</protein>
<dbReference type="AlphaFoldDB" id="A0A2P5CF46"/>
<feature type="non-terminal residue" evidence="2">
    <location>
        <position position="1"/>
    </location>
</feature>
<dbReference type="Proteomes" id="UP000237000">
    <property type="component" value="Unassembled WGS sequence"/>
</dbReference>
<feature type="transmembrane region" description="Helical" evidence="1">
    <location>
        <begin position="88"/>
        <end position="110"/>
    </location>
</feature>
<keyword evidence="1" id="KW-0812">Transmembrane</keyword>
<evidence type="ECO:0000313" key="2">
    <source>
        <dbReference type="EMBL" id="PON59657.1"/>
    </source>
</evidence>
<keyword evidence="1" id="KW-1133">Transmembrane helix</keyword>
<feature type="transmembrane region" description="Helical" evidence="1">
    <location>
        <begin position="46"/>
        <end position="67"/>
    </location>
</feature>
<feature type="transmembrane region" description="Helical" evidence="1">
    <location>
        <begin position="12"/>
        <end position="31"/>
    </location>
</feature>
<gene>
    <name evidence="2" type="ORF">TorRG33x02_287290</name>
</gene>
<accession>A0A2P5CF46</accession>
<evidence type="ECO:0000256" key="1">
    <source>
        <dbReference type="SAM" id="Phobius"/>
    </source>
</evidence>
<evidence type="ECO:0000313" key="3">
    <source>
        <dbReference type="Proteomes" id="UP000237000"/>
    </source>
</evidence>
<reference evidence="3" key="1">
    <citation type="submission" date="2016-06" db="EMBL/GenBank/DDBJ databases">
        <title>Parallel loss of symbiosis genes in relatives of nitrogen-fixing non-legume Parasponia.</title>
        <authorList>
            <person name="Van Velzen R."/>
            <person name="Holmer R."/>
            <person name="Bu F."/>
            <person name="Rutten L."/>
            <person name="Van Zeijl A."/>
            <person name="Liu W."/>
            <person name="Santuari L."/>
            <person name="Cao Q."/>
            <person name="Sharma T."/>
            <person name="Shen D."/>
            <person name="Roswanjaya Y."/>
            <person name="Wardhani T."/>
            <person name="Kalhor M.S."/>
            <person name="Jansen J."/>
            <person name="Van den Hoogen J."/>
            <person name="Gungor B."/>
            <person name="Hartog M."/>
            <person name="Hontelez J."/>
            <person name="Verver J."/>
            <person name="Yang W.-C."/>
            <person name="Schijlen E."/>
            <person name="Repin R."/>
            <person name="Schilthuizen M."/>
            <person name="Schranz E."/>
            <person name="Heidstra R."/>
            <person name="Miyata K."/>
            <person name="Fedorova E."/>
            <person name="Kohlen W."/>
            <person name="Bisseling T."/>
            <person name="Smit S."/>
            <person name="Geurts R."/>
        </authorList>
    </citation>
    <scope>NUCLEOTIDE SEQUENCE [LARGE SCALE GENOMIC DNA]</scope>
    <source>
        <strain evidence="3">cv. RG33-2</strain>
    </source>
</reference>
<dbReference type="InParanoid" id="A0A2P5CF46"/>
<keyword evidence="3" id="KW-1185">Reference proteome</keyword>